<dbReference type="InterPro" id="IPR036412">
    <property type="entry name" value="HAD-like_sf"/>
</dbReference>
<protein>
    <recommendedName>
        <fullName evidence="3">FCP1 homology domain-containing protein</fullName>
    </recommendedName>
</protein>
<accession>A0A0G0QND6</accession>
<organism evidence="1 2">
    <name type="scientific">Candidatus Woesebacteria bacterium GW2011_GWA1_39_21</name>
    <dbReference type="NCBI Taxonomy" id="1618550"/>
    <lineage>
        <taxon>Bacteria</taxon>
        <taxon>Candidatus Woeseibacteriota</taxon>
    </lineage>
</organism>
<dbReference type="EMBL" id="LBWP01000002">
    <property type="protein sequence ID" value="KKR11905.1"/>
    <property type="molecule type" value="Genomic_DNA"/>
</dbReference>
<dbReference type="STRING" id="1618550.UT39_C0002G0086"/>
<reference evidence="1 2" key="1">
    <citation type="journal article" date="2015" name="Nature">
        <title>rRNA introns, odd ribosomes, and small enigmatic genomes across a large radiation of phyla.</title>
        <authorList>
            <person name="Brown C.T."/>
            <person name="Hug L.A."/>
            <person name="Thomas B.C."/>
            <person name="Sharon I."/>
            <person name="Castelle C.J."/>
            <person name="Singh A."/>
            <person name="Wilkins M.J."/>
            <person name="Williams K.H."/>
            <person name="Banfield J.F."/>
        </authorList>
    </citation>
    <scope>NUCLEOTIDE SEQUENCE [LARGE SCALE GENOMIC DNA]</scope>
</reference>
<sequence length="251" mass="29555">MIERQERGAICWDLDDTLGVFEQLEYQLQGKEVPNGQEGIFLRADIRELLKYLSSKGYRHFLTTSAGERYAEEALRISGLNKLIAEDDIWPNDIIYFRHRFGYKTYAEVEESAFFYDKTKKKHSDLMLVVGDRVNDQPEDLKRLVFIEDINCRTHSAEVLRVIIDGLLKQGKGSFIRGFDRIYGLADNETSRMPNRSPYPRKIDVKKYRNKGVEFLMEYSSIEFYINEPKSFPRIYGIKAESYRKEMERVK</sequence>
<proteinExistence type="predicted"/>
<evidence type="ECO:0000313" key="1">
    <source>
        <dbReference type="EMBL" id="KKR11905.1"/>
    </source>
</evidence>
<dbReference type="CDD" id="cd01427">
    <property type="entry name" value="HAD_like"/>
    <property type="match status" value="1"/>
</dbReference>
<comment type="caution">
    <text evidence="1">The sequence shown here is derived from an EMBL/GenBank/DDBJ whole genome shotgun (WGS) entry which is preliminary data.</text>
</comment>
<gene>
    <name evidence="1" type="ORF">UT39_C0002G0086</name>
</gene>
<name>A0A0G0QND6_9BACT</name>
<dbReference type="AlphaFoldDB" id="A0A0G0QND6"/>
<dbReference type="SUPFAM" id="SSF56784">
    <property type="entry name" value="HAD-like"/>
    <property type="match status" value="1"/>
</dbReference>
<evidence type="ECO:0008006" key="3">
    <source>
        <dbReference type="Google" id="ProtNLM"/>
    </source>
</evidence>
<evidence type="ECO:0000313" key="2">
    <source>
        <dbReference type="Proteomes" id="UP000034246"/>
    </source>
</evidence>
<dbReference type="Proteomes" id="UP000034246">
    <property type="component" value="Unassembled WGS sequence"/>
</dbReference>
<dbReference type="Gene3D" id="3.40.50.1000">
    <property type="entry name" value="HAD superfamily/HAD-like"/>
    <property type="match status" value="1"/>
</dbReference>
<dbReference type="InterPro" id="IPR023214">
    <property type="entry name" value="HAD_sf"/>
</dbReference>